<gene>
    <name evidence="2" type="ORF">BOTBODRAFT_29149</name>
</gene>
<organism evidence="2 3">
    <name type="scientific">Botryobasidium botryosum (strain FD-172 SS1)</name>
    <dbReference type="NCBI Taxonomy" id="930990"/>
    <lineage>
        <taxon>Eukaryota</taxon>
        <taxon>Fungi</taxon>
        <taxon>Dikarya</taxon>
        <taxon>Basidiomycota</taxon>
        <taxon>Agaricomycotina</taxon>
        <taxon>Agaricomycetes</taxon>
        <taxon>Cantharellales</taxon>
        <taxon>Botryobasidiaceae</taxon>
        <taxon>Botryobasidium</taxon>
    </lineage>
</organism>
<feature type="region of interest" description="Disordered" evidence="1">
    <location>
        <begin position="328"/>
        <end position="360"/>
    </location>
</feature>
<proteinExistence type="predicted"/>
<reference evidence="3" key="1">
    <citation type="journal article" date="2014" name="Proc. Natl. Acad. Sci. U.S.A.">
        <title>Extensive sampling of basidiomycete genomes demonstrates inadequacy of the white-rot/brown-rot paradigm for wood decay fungi.</title>
        <authorList>
            <person name="Riley R."/>
            <person name="Salamov A.A."/>
            <person name="Brown D.W."/>
            <person name="Nagy L.G."/>
            <person name="Floudas D."/>
            <person name="Held B.W."/>
            <person name="Levasseur A."/>
            <person name="Lombard V."/>
            <person name="Morin E."/>
            <person name="Otillar R."/>
            <person name="Lindquist E.A."/>
            <person name="Sun H."/>
            <person name="LaButti K.M."/>
            <person name="Schmutz J."/>
            <person name="Jabbour D."/>
            <person name="Luo H."/>
            <person name="Baker S.E."/>
            <person name="Pisabarro A.G."/>
            <person name="Walton J.D."/>
            <person name="Blanchette R.A."/>
            <person name="Henrissat B."/>
            <person name="Martin F."/>
            <person name="Cullen D."/>
            <person name="Hibbett D.S."/>
            <person name="Grigoriev I.V."/>
        </authorList>
    </citation>
    <scope>NUCLEOTIDE SEQUENCE [LARGE SCALE GENOMIC DNA]</scope>
    <source>
        <strain evidence="3">FD-172 SS1</strain>
    </source>
</reference>
<protein>
    <submittedName>
        <fullName evidence="2">Uncharacterized protein</fullName>
    </submittedName>
</protein>
<feature type="compositionally biased region" description="Polar residues" evidence="1">
    <location>
        <begin position="332"/>
        <end position="351"/>
    </location>
</feature>
<dbReference type="AlphaFoldDB" id="A0A067N150"/>
<dbReference type="EMBL" id="KL198022">
    <property type="protein sequence ID" value="KDQ17837.1"/>
    <property type="molecule type" value="Genomic_DNA"/>
</dbReference>
<dbReference type="InParanoid" id="A0A067N150"/>
<dbReference type="HOGENOM" id="CLU_560179_0_0_1"/>
<evidence type="ECO:0000256" key="1">
    <source>
        <dbReference type="SAM" id="MobiDB-lite"/>
    </source>
</evidence>
<evidence type="ECO:0000313" key="3">
    <source>
        <dbReference type="Proteomes" id="UP000027195"/>
    </source>
</evidence>
<sequence>MPLQKFTLASEVWTELTSLWPVVAEGQLLATENLLFRAYSCAKTDPTSKWNVLSRRSRLDKTATPLCCIPRMYEDRVRHIVYHFNSLTSVLQVPFSSYEERAGEPIKPYTSTLLRALNLQLIFLEAVIERAAGYINATMHRTSGLYEPRDLPYNKALEIKDPHIIDWDRWAEKRRLRRARYGPRPPSGAGHPIDDGYETWPIAWRSIVEEELEKLVKQFTQRAAVHAEHLTSSSKDQVETGIAIGDGGGDGQEGGKEQMGSEILYANGEGEDGGASTRARDSVEKHLQPMSIEKYYSDKDGNDGNVRASQTATPQDHILHDMSNLGGMLNAATHQDTPPQNHSTRNYQVKSGSLELRDAQGSPRFYLRKVDGGAQNYQHTRSAEAPLTTPDAAPSNEKDATVPRGKKRIPTSDAVAPRSTKRTKEYNTRARARANRGAKDMGTSFSGNAGPSCSGPSKPPALRYAAGGGEQEERYDSEVLSTDGYSS</sequence>
<keyword evidence="3" id="KW-1185">Reference proteome</keyword>
<dbReference type="Proteomes" id="UP000027195">
    <property type="component" value="Unassembled WGS sequence"/>
</dbReference>
<name>A0A067N150_BOTB1</name>
<feature type="region of interest" description="Disordered" evidence="1">
    <location>
        <begin position="230"/>
        <end position="257"/>
    </location>
</feature>
<accession>A0A067N150</accession>
<feature type="compositionally biased region" description="Polar residues" evidence="1">
    <location>
        <begin position="443"/>
        <end position="455"/>
    </location>
</feature>
<evidence type="ECO:0000313" key="2">
    <source>
        <dbReference type="EMBL" id="KDQ17837.1"/>
    </source>
</evidence>
<feature type="region of interest" description="Disordered" evidence="1">
    <location>
        <begin position="376"/>
        <end position="487"/>
    </location>
</feature>